<sequence>MTARVMVKICGMTRKSDINFAVKAGVDALGFILAKSPRQLNLAQVKELCQDLPPFISRVAVVVNPDLNELQQITAAGLFDYIQFHGDEPAELITKTELKKIKAISINKAKDLQKIKLYKNLVDYFLFDTKIGDEIGGTGRSFDWSLLNDEALQAKFILAGGLGPHNIELALKSLKPAAVDLNSQLEISPGIKDQKLIEESLVKIRAFEKNNY</sequence>
<evidence type="ECO:0000313" key="11">
    <source>
        <dbReference type="EMBL" id="MCC3144249.1"/>
    </source>
</evidence>
<comment type="pathway">
    <text evidence="2 9">Amino-acid biosynthesis; L-tryptophan biosynthesis; L-tryptophan from chorismate: step 3/5.</text>
</comment>
<comment type="caution">
    <text evidence="11">The sequence shown here is derived from an EMBL/GenBank/DDBJ whole genome shotgun (WGS) entry which is preliminary data.</text>
</comment>
<evidence type="ECO:0000256" key="8">
    <source>
        <dbReference type="ARBA" id="ARBA00023235"/>
    </source>
</evidence>
<dbReference type="PANTHER" id="PTHR42894:SF1">
    <property type="entry name" value="N-(5'-PHOSPHORIBOSYL)ANTHRANILATE ISOMERASE"/>
    <property type="match status" value="1"/>
</dbReference>
<proteinExistence type="inferred from homology"/>
<reference evidence="11 12" key="1">
    <citation type="submission" date="2021-10" db="EMBL/GenBank/DDBJ databases">
        <authorList>
            <person name="Grouzdev D.S."/>
            <person name="Pantiukh K.S."/>
            <person name="Krutkina M.S."/>
        </authorList>
    </citation>
    <scope>NUCLEOTIDE SEQUENCE [LARGE SCALE GENOMIC DNA]</scope>
    <source>
        <strain evidence="11 12">Z-7514</strain>
    </source>
</reference>
<dbReference type="InterPro" id="IPR013785">
    <property type="entry name" value="Aldolase_TIM"/>
</dbReference>
<feature type="domain" description="N-(5'phosphoribosyl) anthranilate isomerase (PRAI)" evidence="10">
    <location>
        <begin position="7"/>
        <end position="199"/>
    </location>
</feature>
<evidence type="ECO:0000256" key="1">
    <source>
        <dbReference type="ARBA" id="ARBA00001164"/>
    </source>
</evidence>
<dbReference type="CDD" id="cd00405">
    <property type="entry name" value="PRAI"/>
    <property type="match status" value="1"/>
</dbReference>
<evidence type="ECO:0000256" key="7">
    <source>
        <dbReference type="ARBA" id="ARBA00023141"/>
    </source>
</evidence>
<keyword evidence="8 9" id="KW-0413">Isomerase</keyword>
<dbReference type="InterPro" id="IPR044643">
    <property type="entry name" value="TrpF_fam"/>
</dbReference>
<evidence type="ECO:0000313" key="12">
    <source>
        <dbReference type="Proteomes" id="UP001199296"/>
    </source>
</evidence>
<keyword evidence="7 9" id="KW-0057">Aromatic amino acid biosynthesis</keyword>
<evidence type="ECO:0000256" key="5">
    <source>
        <dbReference type="ARBA" id="ARBA00022605"/>
    </source>
</evidence>
<evidence type="ECO:0000256" key="9">
    <source>
        <dbReference type="HAMAP-Rule" id="MF_00135"/>
    </source>
</evidence>
<name>A0AAW4WZB3_9FIRM</name>
<dbReference type="InterPro" id="IPR001240">
    <property type="entry name" value="PRAI_dom"/>
</dbReference>
<evidence type="ECO:0000256" key="6">
    <source>
        <dbReference type="ARBA" id="ARBA00022822"/>
    </source>
</evidence>
<keyword evidence="5 9" id="KW-0028">Amino-acid biosynthesis</keyword>
<dbReference type="Proteomes" id="UP001199296">
    <property type="component" value="Unassembled WGS sequence"/>
</dbReference>
<evidence type="ECO:0000256" key="4">
    <source>
        <dbReference type="ARBA" id="ARBA00022272"/>
    </source>
</evidence>
<dbReference type="GO" id="GO:0004640">
    <property type="term" value="F:phosphoribosylanthranilate isomerase activity"/>
    <property type="evidence" value="ECO:0007669"/>
    <property type="project" value="UniProtKB-UniRule"/>
</dbReference>
<dbReference type="Gene3D" id="3.20.20.70">
    <property type="entry name" value="Aldolase class I"/>
    <property type="match status" value="1"/>
</dbReference>
<comment type="similarity">
    <text evidence="9">Belongs to the TrpF family.</text>
</comment>
<keyword evidence="12" id="KW-1185">Reference proteome</keyword>
<dbReference type="AlphaFoldDB" id="A0AAW4WZB3"/>
<dbReference type="HAMAP" id="MF_00135">
    <property type="entry name" value="PRAI"/>
    <property type="match status" value="1"/>
</dbReference>
<dbReference type="SUPFAM" id="SSF51366">
    <property type="entry name" value="Ribulose-phoshate binding barrel"/>
    <property type="match status" value="1"/>
</dbReference>
<comment type="catalytic activity">
    <reaction evidence="1 9">
        <text>N-(5-phospho-beta-D-ribosyl)anthranilate = 1-(2-carboxyphenylamino)-1-deoxy-D-ribulose 5-phosphate</text>
        <dbReference type="Rhea" id="RHEA:21540"/>
        <dbReference type="ChEBI" id="CHEBI:18277"/>
        <dbReference type="ChEBI" id="CHEBI:58613"/>
        <dbReference type="EC" id="5.3.1.24"/>
    </reaction>
</comment>
<evidence type="ECO:0000256" key="3">
    <source>
        <dbReference type="ARBA" id="ARBA00012572"/>
    </source>
</evidence>
<dbReference type="Pfam" id="PF00697">
    <property type="entry name" value="PRAI"/>
    <property type="match status" value="1"/>
</dbReference>
<keyword evidence="6 9" id="KW-0822">Tryptophan biosynthesis</keyword>
<dbReference type="PANTHER" id="PTHR42894">
    <property type="entry name" value="N-(5'-PHOSPHORIBOSYL)ANTHRANILATE ISOMERASE"/>
    <property type="match status" value="1"/>
</dbReference>
<accession>A0AAW4WZB3</accession>
<dbReference type="RefSeq" id="WP_229343898.1">
    <property type="nucleotide sequence ID" value="NZ_JAJFAT010000003.1"/>
</dbReference>
<dbReference type="EMBL" id="JAJFAT010000003">
    <property type="protein sequence ID" value="MCC3144249.1"/>
    <property type="molecule type" value="Genomic_DNA"/>
</dbReference>
<protein>
    <recommendedName>
        <fullName evidence="4 9">N-(5'-phosphoribosyl)anthranilate isomerase</fullName>
        <shortName evidence="9">PRAI</shortName>
        <ecNumber evidence="3 9">5.3.1.24</ecNumber>
    </recommendedName>
</protein>
<evidence type="ECO:0000259" key="10">
    <source>
        <dbReference type="Pfam" id="PF00697"/>
    </source>
</evidence>
<organism evidence="11 12">
    <name type="scientific">Halanaerobium polyolivorans</name>
    <dbReference type="NCBI Taxonomy" id="2886943"/>
    <lineage>
        <taxon>Bacteria</taxon>
        <taxon>Bacillati</taxon>
        <taxon>Bacillota</taxon>
        <taxon>Clostridia</taxon>
        <taxon>Halanaerobiales</taxon>
        <taxon>Halanaerobiaceae</taxon>
        <taxon>Halanaerobium</taxon>
    </lineage>
</organism>
<dbReference type="InterPro" id="IPR011060">
    <property type="entry name" value="RibuloseP-bd_barrel"/>
</dbReference>
<evidence type="ECO:0000256" key="2">
    <source>
        <dbReference type="ARBA" id="ARBA00004664"/>
    </source>
</evidence>
<dbReference type="GO" id="GO:0000162">
    <property type="term" value="P:L-tryptophan biosynthetic process"/>
    <property type="evidence" value="ECO:0007669"/>
    <property type="project" value="UniProtKB-UniRule"/>
</dbReference>
<gene>
    <name evidence="9" type="primary">trpF</name>
    <name evidence="11" type="ORF">LJ207_02805</name>
</gene>
<dbReference type="EC" id="5.3.1.24" evidence="3 9"/>